<accession>A0A815VI26</accession>
<dbReference type="InterPro" id="IPR011989">
    <property type="entry name" value="ARM-like"/>
</dbReference>
<keyword evidence="3" id="KW-1185">Reference proteome</keyword>
<name>A0A815VI26_9BILA</name>
<sequence>MFKLCYQAFLKFIEICAIVLDKILPLISKLLNDSNRQIQQQTDDTLIEIYRRFGENVWTCISKDNVPGAR</sequence>
<dbReference type="OrthoDB" id="46159at2759"/>
<dbReference type="SUPFAM" id="SSF48371">
    <property type="entry name" value="ARM repeat"/>
    <property type="match status" value="1"/>
</dbReference>
<dbReference type="AlphaFoldDB" id="A0A815VI26"/>
<dbReference type="Gene3D" id="1.25.10.10">
    <property type="entry name" value="Leucine-rich Repeat Variant"/>
    <property type="match status" value="1"/>
</dbReference>
<dbReference type="EMBL" id="CAJNOQ010024756">
    <property type="protein sequence ID" value="CAF1530743.1"/>
    <property type="molecule type" value="Genomic_DNA"/>
</dbReference>
<evidence type="ECO:0000313" key="2">
    <source>
        <dbReference type="EMBL" id="CAF4389981.1"/>
    </source>
</evidence>
<protein>
    <submittedName>
        <fullName evidence="1">Uncharacterized protein</fullName>
    </submittedName>
</protein>
<organism evidence="1 3">
    <name type="scientific">Didymodactylos carnosus</name>
    <dbReference type="NCBI Taxonomy" id="1234261"/>
    <lineage>
        <taxon>Eukaryota</taxon>
        <taxon>Metazoa</taxon>
        <taxon>Spiralia</taxon>
        <taxon>Gnathifera</taxon>
        <taxon>Rotifera</taxon>
        <taxon>Eurotatoria</taxon>
        <taxon>Bdelloidea</taxon>
        <taxon>Philodinida</taxon>
        <taxon>Philodinidae</taxon>
        <taxon>Didymodactylos</taxon>
    </lineage>
</organism>
<proteinExistence type="predicted"/>
<dbReference type="Proteomes" id="UP000681722">
    <property type="component" value="Unassembled WGS sequence"/>
</dbReference>
<evidence type="ECO:0000313" key="3">
    <source>
        <dbReference type="Proteomes" id="UP000663829"/>
    </source>
</evidence>
<reference evidence="1" key="1">
    <citation type="submission" date="2021-02" db="EMBL/GenBank/DDBJ databases">
        <authorList>
            <person name="Nowell W R."/>
        </authorList>
    </citation>
    <scope>NUCLEOTIDE SEQUENCE</scope>
</reference>
<dbReference type="EMBL" id="CAJOBC010090339">
    <property type="protein sequence ID" value="CAF4389981.1"/>
    <property type="molecule type" value="Genomic_DNA"/>
</dbReference>
<evidence type="ECO:0000313" key="1">
    <source>
        <dbReference type="EMBL" id="CAF1530743.1"/>
    </source>
</evidence>
<comment type="caution">
    <text evidence="1">The sequence shown here is derived from an EMBL/GenBank/DDBJ whole genome shotgun (WGS) entry which is preliminary data.</text>
</comment>
<feature type="non-terminal residue" evidence="1">
    <location>
        <position position="1"/>
    </location>
</feature>
<dbReference type="Proteomes" id="UP000663829">
    <property type="component" value="Unassembled WGS sequence"/>
</dbReference>
<gene>
    <name evidence="1" type="ORF">GPM918_LOCUS38036</name>
    <name evidence="2" type="ORF">SRO942_LOCUS38829</name>
</gene>
<dbReference type="InterPro" id="IPR016024">
    <property type="entry name" value="ARM-type_fold"/>
</dbReference>